<protein>
    <submittedName>
        <fullName evidence="2">Lysine decarboxylase-like protein</fullName>
    </submittedName>
</protein>
<dbReference type="GO" id="GO:0005829">
    <property type="term" value="C:cytosol"/>
    <property type="evidence" value="ECO:0007669"/>
    <property type="project" value="TreeGrafter"/>
</dbReference>
<dbReference type="InterPro" id="IPR005269">
    <property type="entry name" value="LOG"/>
</dbReference>
<dbReference type="InterPro" id="IPR031100">
    <property type="entry name" value="LOG_fam"/>
</dbReference>
<feature type="compositionally biased region" description="Low complexity" evidence="1">
    <location>
        <begin position="136"/>
        <end position="162"/>
    </location>
</feature>
<evidence type="ECO:0000256" key="1">
    <source>
        <dbReference type="SAM" id="MobiDB-lite"/>
    </source>
</evidence>
<reference evidence="2 3" key="1">
    <citation type="journal article" date="2016" name="Genome Biol. Evol.">
        <title>Divergent and convergent evolution of fungal pathogenicity.</title>
        <authorList>
            <person name="Shang Y."/>
            <person name="Xiao G."/>
            <person name="Zheng P."/>
            <person name="Cen K."/>
            <person name="Zhan S."/>
            <person name="Wang C."/>
        </authorList>
    </citation>
    <scope>NUCLEOTIDE SEQUENCE [LARGE SCALE GENOMIC DNA]</scope>
    <source>
        <strain evidence="2 3">RCEF 264</strain>
    </source>
</reference>
<dbReference type="SUPFAM" id="SSF102405">
    <property type="entry name" value="MCP/YpsA-like"/>
    <property type="match status" value="1"/>
</dbReference>
<dbReference type="STRING" id="1081102.A0A168AI23"/>
<proteinExistence type="predicted"/>
<accession>A0A168AI23</accession>
<dbReference type="GO" id="GO:0009691">
    <property type="term" value="P:cytokinin biosynthetic process"/>
    <property type="evidence" value="ECO:0007669"/>
    <property type="project" value="InterPro"/>
</dbReference>
<dbReference type="PANTHER" id="PTHR31223">
    <property type="entry name" value="LOG FAMILY PROTEIN YJL055W"/>
    <property type="match status" value="1"/>
</dbReference>
<dbReference type="Gene3D" id="3.40.50.450">
    <property type="match status" value="1"/>
</dbReference>
<dbReference type="Pfam" id="PF03641">
    <property type="entry name" value="Lysine_decarbox"/>
    <property type="match status" value="1"/>
</dbReference>
<feature type="compositionally biased region" description="Low complexity" evidence="1">
    <location>
        <begin position="1"/>
        <end position="29"/>
    </location>
</feature>
<evidence type="ECO:0000313" key="3">
    <source>
        <dbReference type="Proteomes" id="UP000076874"/>
    </source>
</evidence>
<feature type="region of interest" description="Disordered" evidence="1">
    <location>
        <begin position="1"/>
        <end position="36"/>
    </location>
</feature>
<gene>
    <name evidence="2" type="ORF">SPI_00971</name>
</gene>
<feature type="compositionally biased region" description="Basic and acidic residues" evidence="1">
    <location>
        <begin position="123"/>
        <end position="134"/>
    </location>
</feature>
<dbReference type="FunFam" id="3.40.50.450:FF:000018">
    <property type="entry name" value="Lysine decarboxylase-like protein"/>
    <property type="match status" value="1"/>
</dbReference>
<dbReference type="GO" id="GO:0016799">
    <property type="term" value="F:hydrolase activity, hydrolyzing N-glycosyl compounds"/>
    <property type="evidence" value="ECO:0007669"/>
    <property type="project" value="TreeGrafter"/>
</dbReference>
<organism evidence="2 3">
    <name type="scientific">Niveomyces insectorum RCEF 264</name>
    <dbReference type="NCBI Taxonomy" id="1081102"/>
    <lineage>
        <taxon>Eukaryota</taxon>
        <taxon>Fungi</taxon>
        <taxon>Dikarya</taxon>
        <taxon>Ascomycota</taxon>
        <taxon>Pezizomycotina</taxon>
        <taxon>Sordariomycetes</taxon>
        <taxon>Hypocreomycetidae</taxon>
        <taxon>Hypocreales</taxon>
        <taxon>Cordycipitaceae</taxon>
        <taxon>Niveomyces</taxon>
    </lineage>
</organism>
<comment type="caution">
    <text evidence="2">The sequence shown here is derived from an EMBL/GenBank/DDBJ whole genome shotgun (WGS) entry which is preliminary data.</text>
</comment>
<feature type="region of interest" description="Disordered" evidence="1">
    <location>
        <begin position="119"/>
        <end position="175"/>
    </location>
</feature>
<keyword evidence="3" id="KW-1185">Reference proteome</keyword>
<dbReference type="EMBL" id="AZHD01000001">
    <property type="protein sequence ID" value="OAA68776.1"/>
    <property type="molecule type" value="Genomic_DNA"/>
</dbReference>
<dbReference type="AlphaFoldDB" id="A0A168AI23"/>
<name>A0A168AI23_9HYPO</name>
<dbReference type="PANTHER" id="PTHR31223:SF70">
    <property type="entry name" value="LOG FAMILY PROTEIN YJL055W"/>
    <property type="match status" value="1"/>
</dbReference>
<sequence length="306" mass="31825">MESGGASPMPSASASRTATSTPTLSSLGPNAASSTPKKTKICVYCGSSTGKNPIYMETARELARVMAENNIGLVYGGGTVGLMGELARTLVSLAGPDAVHGIIPEALVRYERDPHYTSWGKTQADKKVEAHAEGKAAPTNGSSSSSDTGPADAAAAATNGTTVQKSGPHDEATPCGLAVPAESVFGKTTVVRDMHTRKRIMAQEVLEAGPGSGFIALSGGYGTFEELLETSTWNQLGIHNKGVCVLNVNGFYDGLFSWIRTSVQEGFIFEGNAGIIAEATTPADAVRALREYQVAPSVLKLAWGKE</sequence>
<dbReference type="NCBIfam" id="TIGR00730">
    <property type="entry name" value="Rossman fold protein, TIGR00730 family"/>
    <property type="match status" value="1"/>
</dbReference>
<dbReference type="Proteomes" id="UP000076874">
    <property type="component" value="Unassembled WGS sequence"/>
</dbReference>
<evidence type="ECO:0000313" key="2">
    <source>
        <dbReference type="EMBL" id="OAA68776.1"/>
    </source>
</evidence>
<dbReference type="OrthoDB" id="414463at2759"/>